<dbReference type="GO" id="GO:0044283">
    <property type="term" value="P:small molecule biosynthetic process"/>
    <property type="evidence" value="ECO:0007669"/>
    <property type="project" value="UniProtKB-ARBA"/>
</dbReference>
<evidence type="ECO:0000313" key="5">
    <source>
        <dbReference type="Proteomes" id="UP001174694"/>
    </source>
</evidence>
<dbReference type="InterPro" id="IPR027443">
    <property type="entry name" value="IPNS-like_sf"/>
</dbReference>
<comment type="similarity">
    <text evidence="1 2">Belongs to the iron/ascorbate-dependent oxidoreductase family.</text>
</comment>
<organism evidence="4 5">
    <name type="scientific">Pleurostoma richardsiae</name>
    <dbReference type="NCBI Taxonomy" id="41990"/>
    <lineage>
        <taxon>Eukaryota</taxon>
        <taxon>Fungi</taxon>
        <taxon>Dikarya</taxon>
        <taxon>Ascomycota</taxon>
        <taxon>Pezizomycotina</taxon>
        <taxon>Sordariomycetes</taxon>
        <taxon>Sordariomycetidae</taxon>
        <taxon>Calosphaeriales</taxon>
        <taxon>Pleurostomataceae</taxon>
        <taxon>Pleurostoma</taxon>
    </lineage>
</organism>
<proteinExistence type="inferred from homology"/>
<gene>
    <name evidence="4" type="ORF">NKR23_g3092</name>
</gene>
<dbReference type="SUPFAM" id="SSF51197">
    <property type="entry name" value="Clavaminate synthase-like"/>
    <property type="match status" value="1"/>
</dbReference>
<dbReference type="GO" id="GO:0046872">
    <property type="term" value="F:metal ion binding"/>
    <property type="evidence" value="ECO:0007669"/>
    <property type="project" value="UniProtKB-KW"/>
</dbReference>
<evidence type="ECO:0000256" key="2">
    <source>
        <dbReference type="RuleBase" id="RU003682"/>
    </source>
</evidence>
<dbReference type="GO" id="GO:0016491">
    <property type="term" value="F:oxidoreductase activity"/>
    <property type="evidence" value="ECO:0007669"/>
    <property type="project" value="UniProtKB-KW"/>
</dbReference>
<dbReference type="Proteomes" id="UP001174694">
    <property type="component" value="Unassembled WGS sequence"/>
</dbReference>
<dbReference type="Pfam" id="PF14226">
    <property type="entry name" value="DIOX_N"/>
    <property type="match status" value="1"/>
</dbReference>
<dbReference type="EMBL" id="JANBVO010000006">
    <property type="protein sequence ID" value="KAJ9151231.1"/>
    <property type="molecule type" value="Genomic_DNA"/>
</dbReference>
<dbReference type="PROSITE" id="PS51471">
    <property type="entry name" value="FE2OG_OXY"/>
    <property type="match status" value="1"/>
</dbReference>
<dbReference type="InterPro" id="IPR050231">
    <property type="entry name" value="Iron_ascorbate_oxido_reductase"/>
</dbReference>
<reference evidence="4" key="1">
    <citation type="submission" date="2022-07" db="EMBL/GenBank/DDBJ databases">
        <title>Fungi with potential for degradation of polypropylene.</title>
        <authorList>
            <person name="Gostincar C."/>
        </authorList>
    </citation>
    <scope>NUCLEOTIDE SEQUENCE</scope>
    <source>
        <strain evidence="4">EXF-13308</strain>
    </source>
</reference>
<evidence type="ECO:0000313" key="4">
    <source>
        <dbReference type="EMBL" id="KAJ9151231.1"/>
    </source>
</evidence>
<keyword evidence="2" id="KW-0560">Oxidoreductase</keyword>
<keyword evidence="2" id="KW-0408">Iron</keyword>
<dbReference type="InterPro" id="IPR026992">
    <property type="entry name" value="DIOX_N"/>
</dbReference>
<evidence type="ECO:0000256" key="1">
    <source>
        <dbReference type="ARBA" id="ARBA00008056"/>
    </source>
</evidence>
<name>A0AA38VU87_9PEZI</name>
<dbReference type="Gene3D" id="2.60.120.330">
    <property type="entry name" value="B-lactam Antibiotic, Isopenicillin N Synthase, Chain"/>
    <property type="match status" value="1"/>
</dbReference>
<keyword evidence="5" id="KW-1185">Reference proteome</keyword>
<sequence length="326" mass="36107">MTVDKPAFEIPTIDIGPYLRDPSSPEAAEIVRRVRDACMTTGFFSLVGHNISRELRDKLFNAAEKLFALPLDVKKSLKPAVLKNRGYELIGSQALQEGALPDLKEGYYVGKDIPAEHPQTKSHPYLIGPNIFPDGIADEELKEPSEQYYDEAFELSLKVLEILARGLPYGDDIFEEFVSNDAVCSLRLLHYPPQTSKDARQLGAGAHTDFGAITLLLQDSSGGLEVLNQGTGEWIPVEPNPDAYVVNIGDMLSLWTKNVYKSNVHRVINKSTKDRYSMPFFFDGNADLKLVPFDGSEPVGGKVLTVEEHMLERFGTTYGRAEKAAA</sequence>
<dbReference type="PRINTS" id="PR00682">
    <property type="entry name" value="IPNSYNTHASE"/>
</dbReference>
<keyword evidence="2" id="KW-0479">Metal-binding</keyword>
<dbReference type="Pfam" id="PF03171">
    <property type="entry name" value="2OG-FeII_Oxy"/>
    <property type="match status" value="1"/>
</dbReference>
<dbReference type="AlphaFoldDB" id="A0AA38VU87"/>
<feature type="domain" description="Fe2OG dioxygenase" evidence="3">
    <location>
        <begin position="182"/>
        <end position="284"/>
    </location>
</feature>
<dbReference type="InterPro" id="IPR005123">
    <property type="entry name" value="Oxoglu/Fe-dep_dioxygenase_dom"/>
</dbReference>
<dbReference type="InterPro" id="IPR044861">
    <property type="entry name" value="IPNS-like_FE2OG_OXY"/>
</dbReference>
<evidence type="ECO:0000259" key="3">
    <source>
        <dbReference type="PROSITE" id="PS51471"/>
    </source>
</evidence>
<comment type="caution">
    <text evidence="4">The sequence shown here is derived from an EMBL/GenBank/DDBJ whole genome shotgun (WGS) entry which is preliminary data.</text>
</comment>
<protein>
    <submittedName>
        <fullName evidence="4">2og-Fe oxygenase family protein</fullName>
    </submittedName>
</protein>
<accession>A0AA38VU87</accession>
<dbReference type="PANTHER" id="PTHR47990">
    <property type="entry name" value="2-OXOGLUTARATE (2OG) AND FE(II)-DEPENDENT OXYGENASE SUPERFAMILY PROTEIN-RELATED"/>
    <property type="match status" value="1"/>
</dbReference>